<name>A0ABP0BWU0_9PEZI</name>
<evidence type="ECO:0000313" key="3">
    <source>
        <dbReference type="Proteomes" id="UP001642406"/>
    </source>
</evidence>
<feature type="compositionally biased region" description="Basic and acidic residues" evidence="1">
    <location>
        <begin position="68"/>
        <end position="79"/>
    </location>
</feature>
<protein>
    <recommendedName>
        <fullName evidence="4">ShKT domain-containing protein</fullName>
    </recommendedName>
</protein>
<accession>A0ABP0BWU0</accession>
<organism evidence="2 3">
    <name type="scientific">Sporothrix bragantina</name>
    <dbReference type="NCBI Taxonomy" id="671064"/>
    <lineage>
        <taxon>Eukaryota</taxon>
        <taxon>Fungi</taxon>
        <taxon>Dikarya</taxon>
        <taxon>Ascomycota</taxon>
        <taxon>Pezizomycotina</taxon>
        <taxon>Sordariomycetes</taxon>
        <taxon>Sordariomycetidae</taxon>
        <taxon>Ophiostomatales</taxon>
        <taxon>Ophiostomataceae</taxon>
        <taxon>Sporothrix</taxon>
    </lineage>
</organism>
<proteinExistence type="predicted"/>
<feature type="region of interest" description="Disordered" evidence="1">
    <location>
        <begin position="68"/>
        <end position="88"/>
    </location>
</feature>
<keyword evidence="3" id="KW-1185">Reference proteome</keyword>
<gene>
    <name evidence="2" type="ORF">SBRCBS47491_005426</name>
</gene>
<evidence type="ECO:0008006" key="4">
    <source>
        <dbReference type="Google" id="ProtNLM"/>
    </source>
</evidence>
<evidence type="ECO:0000313" key="2">
    <source>
        <dbReference type="EMBL" id="CAK7224078.1"/>
    </source>
</evidence>
<evidence type="ECO:0000256" key="1">
    <source>
        <dbReference type="SAM" id="MobiDB-lite"/>
    </source>
</evidence>
<sequence length="88" mass="10563">MCGYMYYRHVSDECVAKKKHIMKTRIFLWCDKARKDTQKVCPLDECVYRPDMETFDKIPCDMECRGCKPRDGRERKADDEEKDEESDL</sequence>
<dbReference type="EMBL" id="CAWUHC010000047">
    <property type="protein sequence ID" value="CAK7224078.1"/>
    <property type="molecule type" value="Genomic_DNA"/>
</dbReference>
<comment type="caution">
    <text evidence="2">The sequence shown here is derived from an EMBL/GenBank/DDBJ whole genome shotgun (WGS) entry which is preliminary data.</text>
</comment>
<reference evidence="2 3" key="1">
    <citation type="submission" date="2024-01" db="EMBL/GenBank/DDBJ databases">
        <authorList>
            <person name="Allen C."/>
            <person name="Tagirdzhanova G."/>
        </authorList>
    </citation>
    <scope>NUCLEOTIDE SEQUENCE [LARGE SCALE GENOMIC DNA]</scope>
</reference>
<dbReference type="Proteomes" id="UP001642406">
    <property type="component" value="Unassembled WGS sequence"/>
</dbReference>